<comment type="caution">
    <text evidence="1">The sequence shown here is derived from an EMBL/GenBank/DDBJ whole genome shotgun (WGS) entry which is preliminary data.</text>
</comment>
<dbReference type="EMBL" id="CAIT01000004">
    <property type="protein sequence ID" value="CCH51698.1"/>
    <property type="molecule type" value="Genomic_DNA"/>
</dbReference>
<dbReference type="Proteomes" id="UP000009309">
    <property type="component" value="Unassembled WGS sequence"/>
</dbReference>
<protein>
    <submittedName>
        <fullName evidence="1">Uncharacterized protein</fullName>
    </submittedName>
</protein>
<accession>I2GCS4</accession>
<gene>
    <name evidence="1" type="ORF">BN8_00641</name>
</gene>
<evidence type="ECO:0000313" key="2">
    <source>
        <dbReference type="Proteomes" id="UP000009309"/>
    </source>
</evidence>
<name>I2GCS4_9BACT</name>
<organism evidence="1 2">
    <name type="scientific">Fibrisoma limi BUZ 3</name>
    <dbReference type="NCBI Taxonomy" id="1185876"/>
    <lineage>
        <taxon>Bacteria</taxon>
        <taxon>Pseudomonadati</taxon>
        <taxon>Bacteroidota</taxon>
        <taxon>Cytophagia</taxon>
        <taxon>Cytophagales</taxon>
        <taxon>Spirosomataceae</taxon>
        <taxon>Fibrisoma</taxon>
    </lineage>
</organism>
<proteinExistence type="predicted"/>
<evidence type="ECO:0000313" key="1">
    <source>
        <dbReference type="EMBL" id="CCH51698.1"/>
    </source>
</evidence>
<keyword evidence="2" id="KW-1185">Reference proteome</keyword>
<reference evidence="1 2" key="1">
    <citation type="journal article" date="2012" name="J. Bacteriol.">
        <title>Genome Sequence of the Filamentous Bacterium Fibrisoma limi BUZ 3T.</title>
        <authorList>
            <person name="Filippini M."/>
            <person name="Qi W."/>
            <person name="Jaenicke S."/>
            <person name="Goesmann A."/>
            <person name="Smits T.H."/>
            <person name="Bagheri H.C."/>
        </authorList>
    </citation>
    <scope>NUCLEOTIDE SEQUENCE [LARGE SCALE GENOMIC DNA]</scope>
    <source>
        <strain evidence="2">BUZ 3T</strain>
    </source>
</reference>
<sequence>MPFFSEFAVFSLRRTASFINENRTPKTDKHIYA</sequence>
<dbReference type="AlphaFoldDB" id="I2GCS4"/>